<organism evidence="1">
    <name type="scientific">Anguilla anguilla</name>
    <name type="common">European freshwater eel</name>
    <name type="synonym">Muraena anguilla</name>
    <dbReference type="NCBI Taxonomy" id="7936"/>
    <lineage>
        <taxon>Eukaryota</taxon>
        <taxon>Metazoa</taxon>
        <taxon>Chordata</taxon>
        <taxon>Craniata</taxon>
        <taxon>Vertebrata</taxon>
        <taxon>Euteleostomi</taxon>
        <taxon>Actinopterygii</taxon>
        <taxon>Neopterygii</taxon>
        <taxon>Teleostei</taxon>
        <taxon>Anguilliformes</taxon>
        <taxon>Anguillidae</taxon>
        <taxon>Anguilla</taxon>
    </lineage>
</organism>
<proteinExistence type="predicted"/>
<accession>A0A0E9W444</accession>
<evidence type="ECO:0000313" key="1">
    <source>
        <dbReference type="EMBL" id="JAH84238.1"/>
    </source>
</evidence>
<protein>
    <submittedName>
        <fullName evidence="1">Uncharacterized protein</fullName>
    </submittedName>
</protein>
<name>A0A0E9W444_ANGAN</name>
<reference evidence="1" key="2">
    <citation type="journal article" date="2015" name="Fish Shellfish Immunol.">
        <title>Early steps in the European eel (Anguilla anguilla)-Vibrio vulnificus interaction in the gills: Role of the RtxA13 toxin.</title>
        <authorList>
            <person name="Callol A."/>
            <person name="Pajuelo D."/>
            <person name="Ebbesson L."/>
            <person name="Teles M."/>
            <person name="MacKenzie S."/>
            <person name="Amaro C."/>
        </authorList>
    </citation>
    <scope>NUCLEOTIDE SEQUENCE</scope>
</reference>
<sequence>MCTAAPLRNPARL</sequence>
<dbReference type="EMBL" id="GBXM01024339">
    <property type="protein sequence ID" value="JAH84238.1"/>
    <property type="molecule type" value="Transcribed_RNA"/>
</dbReference>
<reference evidence="1" key="1">
    <citation type="submission" date="2014-11" db="EMBL/GenBank/DDBJ databases">
        <authorList>
            <person name="Amaro Gonzalez C."/>
        </authorList>
    </citation>
    <scope>NUCLEOTIDE SEQUENCE</scope>
</reference>